<proteinExistence type="predicted"/>
<accession>A0AB74UHN9</accession>
<protein>
    <submittedName>
        <fullName evidence="1">Uncharacterized protein</fullName>
    </submittedName>
</protein>
<organism evidence="1">
    <name type="scientific">Caulobacter phage S2L</name>
    <dbReference type="NCBI Taxonomy" id="3348356"/>
    <lineage>
        <taxon>Viruses</taxon>
    </lineage>
</organism>
<name>A0AB74UHN9_9VIRU</name>
<dbReference type="EMBL" id="PQ287319">
    <property type="protein sequence ID" value="XHV10322.1"/>
    <property type="molecule type" value="Genomic_DNA"/>
</dbReference>
<gene>
    <name evidence="1" type="ORF">S2L_198c</name>
</gene>
<reference evidence="1" key="1">
    <citation type="submission" date="2024-10" db="EMBL/GenBank/DDBJ databases">
        <title>Genetic diversity among independent isolates of the Dolichocephalovirinae subfamily.</title>
        <authorList>
            <person name="Ely B."/>
            <person name="Thomas Q."/>
            <person name="Mohammadi T."/>
        </authorList>
    </citation>
    <scope>NUCLEOTIDE SEQUENCE</scope>
</reference>
<sequence length="67" mass="7999">MQRPDIWIERDHAGLRLTLYDKRLQYGIRATARHQPYMSEQQWIDAQLDLPRSMRPTRISATTRSSD</sequence>
<evidence type="ECO:0000313" key="1">
    <source>
        <dbReference type="EMBL" id="XHV10322.1"/>
    </source>
</evidence>